<dbReference type="NCBIfam" id="TIGR00177">
    <property type="entry name" value="molyb_syn"/>
    <property type="match status" value="1"/>
</dbReference>
<dbReference type="PANTHER" id="PTHR43764">
    <property type="entry name" value="MOLYBDENUM COFACTOR BIOSYNTHESIS"/>
    <property type="match status" value="1"/>
</dbReference>
<dbReference type="AlphaFoldDB" id="A0A382N6X7"/>
<comment type="pathway">
    <text evidence="1">Cofactor biosynthesis; molybdopterin biosynthesis.</text>
</comment>
<protein>
    <recommendedName>
        <fullName evidence="3">MoaB/Mog domain-containing protein</fullName>
    </recommendedName>
</protein>
<evidence type="ECO:0000259" key="3">
    <source>
        <dbReference type="SMART" id="SM00852"/>
    </source>
</evidence>
<dbReference type="Gene3D" id="3.40.980.10">
    <property type="entry name" value="MoaB/Mog-like domain"/>
    <property type="match status" value="1"/>
</dbReference>
<dbReference type="InterPro" id="IPR036425">
    <property type="entry name" value="MoaB/Mog-like_dom_sf"/>
</dbReference>
<dbReference type="SUPFAM" id="SSF53218">
    <property type="entry name" value="Molybdenum cofactor biosynthesis proteins"/>
    <property type="match status" value="1"/>
</dbReference>
<dbReference type="CDD" id="cd00886">
    <property type="entry name" value="MogA_MoaB"/>
    <property type="match status" value="1"/>
</dbReference>
<dbReference type="SMART" id="SM00852">
    <property type="entry name" value="MoCF_biosynth"/>
    <property type="match status" value="1"/>
</dbReference>
<dbReference type="InterPro" id="IPR051920">
    <property type="entry name" value="MPT_Adenylyltrnsfr/MoaC-Rel"/>
</dbReference>
<keyword evidence="2" id="KW-0501">Molybdenum cofactor biosynthesis</keyword>
<dbReference type="InterPro" id="IPR008284">
    <property type="entry name" value="MoCF_biosynth_CS"/>
</dbReference>
<dbReference type="GO" id="GO:0006777">
    <property type="term" value="P:Mo-molybdopterin cofactor biosynthetic process"/>
    <property type="evidence" value="ECO:0007669"/>
    <property type="project" value="UniProtKB-KW"/>
</dbReference>
<dbReference type="EMBL" id="UINC01098172">
    <property type="protein sequence ID" value="SVC56490.1"/>
    <property type="molecule type" value="Genomic_DNA"/>
</dbReference>
<evidence type="ECO:0000256" key="2">
    <source>
        <dbReference type="ARBA" id="ARBA00023150"/>
    </source>
</evidence>
<sequence length="199" mass="21470">MLRLFSLVDRPDAYSVRYSFPTVGKAMQGVYRSVFEELISVNEVTAMPESDRNTVRAFRAGILTVSDSGSKGGRSQDISGDTISELITLSGLVEVAREIVPDELEAISNLLRKWSDEGEMDIILTTGGTGLGPRDVTPEATKSVIDIEVPGIAEAMRMETLKMTPFAMLSRSTAGVRSGCLIINLPGSPKGVRECLEIA</sequence>
<name>A0A382N6X7_9ZZZZ</name>
<dbReference type="PROSITE" id="PS01078">
    <property type="entry name" value="MOCF_BIOSYNTHESIS_1"/>
    <property type="match status" value="1"/>
</dbReference>
<dbReference type="Pfam" id="PF00994">
    <property type="entry name" value="MoCF_biosynth"/>
    <property type="match status" value="1"/>
</dbReference>
<dbReference type="PANTHER" id="PTHR43764:SF1">
    <property type="entry name" value="MOLYBDOPTERIN MOLYBDOTRANSFERASE"/>
    <property type="match status" value="1"/>
</dbReference>
<dbReference type="InterPro" id="IPR001453">
    <property type="entry name" value="MoaB/Mog_dom"/>
</dbReference>
<gene>
    <name evidence="4" type="ORF">METZ01_LOCUS309344</name>
</gene>
<organism evidence="4">
    <name type="scientific">marine metagenome</name>
    <dbReference type="NCBI Taxonomy" id="408172"/>
    <lineage>
        <taxon>unclassified sequences</taxon>
        <taxon>metagenomes</taxon>
        <taxon>ecological metagenomes</taxon>
    </lineage>
</organism>
<proteinExistence type="predicted"/>
<evidence type="ECO:0000313" key="4">
    <source>
        <dbReference type="EMBL" id="SVC56490.1"/>
    </source>
</evidence>
<accession>A0A382N6X7</accession>
<evidence type="ECO:0000256" key="1">
    <source>
        <dbReference type="ARBA" id="ARBA00005046"/>
    </source>
</evidence>
<feature type="non-terminal residue" evidence="4">
    <location>
        <position position="199"/>
    </location>
</feature>
<reference evidence="4" key="1">
    <citation type="submission" date="2018-05" db="EMBL/GenBank/DDBJ databases">
        <authorList>
            <person name="Lanie J.A."/>
            <person name="Ng W.-L."/>
            <person name="Kazmierczak K.M."/>
            <person name="Andrzejewski T.M."/>
            <person name="Davidsen T.M."/>
            <person name="Wayne K.J."/>
            <person name="Tettelin H."/>
            <person name="Glass J.I."/>
            <person name="Rusch D."/>
            <person name="Podicherti R."/>
            <person name="Tsui H.-C.T."/>
            <person name="Winkler M.E."/>
        </authorList>
    </citation>
    <scope>NUCLEOTIDE SEQUENCE</scope>
</reference>
<feature type="domain" description="MoaB/Mog" evidence="3">
    <location>
        <begin position="61"/>
        <end position="199"/>
    </location>
</feature>